<gene>
    <name evidence="4" type="ORF">AB0763_15495</name>
</gene>
<name>A0AB39HEG4_9VIBR</name>
<sequence length="258" mass="28913">MTALELRQKIRSNQFQGTTSGLAKGYLQANLVILPEDWAEDFLLFCQRNPVACPLIAVGEAGNPYIKALGDDINIKTDVPQYHLFQDGEYQAEVADLQQHWRDDLVTFVLGCSFSFEEALIESGLSVRNIEQNKNVSMFNTHLPCQSAGRFQGHYVVSMRPFLAKDAIEAIQITSRFPKAHGAPIHMGDPSLIGIADLNCPDYGDRVDMKPHEIPLFWACGVTPQNAIRRSKPPFCITHAPGKMLITDRLNREFALRE</sequence>
<evidence type="ECO:0000313" key="4">
    <source>
        <dbReference type="EMBL" id="XDK26449.1"/>
    </source>
</evidence>
<reference evidence="4" key="1">
    <citation type="submission" date="2024-07" db="EMBL/GenBank/DDBJ databases">
        <title>Genome Analysis of a Potential Novel Vibrio Species Secreting pH- and Thermo-stable Alginate Lyase and its Application in Producing Alginate Oligosaccharides.</title>
        <authorList>
            <person name="Huang H."/>
            <person name="Bao K."/>
        </authorList>
    </citation>
    <scope>NUCLEOTIDE SEQUENCE</scope>
    <source>
        <strain evidence="4">HB236076</strain>
        <plasmid evidence="4">p-HB236076</plasmid>
    </source>
</reference>
<dbReference type="GO" id="GO:0016829">
    <property type="term" value="F:lyase activity"/>
    <property type="evidence" value="ECO:0007669"/>
    <property type="project" value="UniProtKB-KW"/>
</dbReference>
<dbReference type="FunFam" id="3.30.2040.10:FF:000001">
    <property type="entry name" value="D-glutamate cyclase, mitochondrial"/>
    <property type="match status" value="1"/>
</dbReference>
<dbReference type="PANTHER" id="PTHR32022:SF10">
    <property type="entry name" value="D-GLUTAMATE CYCLASE, MITOCHONDRIAL"/>
    <property type="match status" value="1"/>
</dbReference>
<dbReference type="RefSeq" id="WP_306099340.1">
    <property type="nucleotide sequence ID" value="NZ_CP162602.1"/>
</dbReference>
<proteinExistence type="inferred from homology"/>
<dbReference type="Gene3D" id="3.40.1640.10">
    <property type="entry name" value="PSTPO5379-like"/>
    <property type="match status" value="1"/>
</dbReference>
<comment type="similarity">
    <text evidence="1 3">Belongs to the D-glutamate cyclase family.</text>
</comment>
<keyword evidence="4" id="KW-0614">Plasmid</keyword>
<evidence type="ECO:0000256" key="2">
    <source>
        <dbReference type="ARBA" id="ARBA00023239"/>
    </source>
</evidence>
<protein>
    <recommendedName>
        <fullName evidence="3">Putative hydro-lyase AB0763_15495</fullName>
        <ecNumber evidence="3">4.2.1.-</ecNumber>
    </recommendedName>
</protein>
<dbReference type="EMBL" id="CP162602">
    <property type="protein sequence ID" value="XDK26449.1"/>
    <property type="molecule type" value="Genomic_DNA"/>
</dbReference>
<dbReference type="EC" id="4.2.1.-" evidence="3"/>
<dbReference type="Pfam" id="PF07286">
    <property type="entry name" value="D-Glu_cyclase"/>
    <property type="match status" value="1"/>
</dbReference>
<dbReference type="SUPFAM" id="SSF160920">
    <property type="entry name" value="PSTPO5379-like"/>
    <property type="match status" value="1"/>
</dbReference>
<accession>A0AB39HEG4</accession>
<dbReference type="InterPro" id="IPR038021">
    <property type="entry name" value="Putative_hydro-lyase"/>
</dbReference>
<dbReference type="InterPro" id="IPR009906">
    <property type="entry name" value="D-Glu_cyclase"/>
</dbReference>
<dbReference type="NCBIfam" id="NF003969">
    <property type="entry name" value="PRK05463.1"/>
    <property type="match status" value="1"/>
</dbReference>
<dbReference type="HAMAP" id="MF_01830">
    <property type="entry name" value="Hydro_lyase"/>
    <property type="match status" value="1"/>
</dbReference>
<dbReference type="KEGG" id="vih:AB0763_15495"/>
<dbReference type="Gene3D" id="3.30.2040.10">
    <property type="entry name" value="PSTPO5379-like domain"/>
    <property type="match status" value="1"/>
</dbReference>
<organism evidence="4">
    <name type="scientific">Vibrio sp. HB236076</name>
    <dbReference type="NCBI Taxonomy" id="3232307"/>
    <lineage>
        <taxon>Bacteria</taxon>
        <taxon>Pseudomonadati</taxon>
        <taxon>Pseudomonadota</taxon>
        <taxon>Gammaproteobacteria</taxon>
        <taxon>Vibrionales</taxon>
        <taxon>Vibrionaceae</taxon>
        <taxon>Vibrio</taxon>
    </lineage>
</organism>
<keyword evidence="2 3" id="KW-0456">Lyase</keyword>
<dbReference type="AlphaFoldDB" id="A0AB39HEG4"/>
<evidence type="ECO:0000256" key="1">
    <source>
        <dbReference type="ARBA" id="ARBA00007896"/>
    </source>
</evidence>
<geneLocation type="plasmid" evidence="4">
    <name>p-HB236076</name>
</geneLocation>
<dbReference type="InterPro" id="IPR016938">
    <property type="entry name" value="UPF0317"/>
</dbReference>
<dbReference type="PANTHER" id="PTHR32022">
    <property type="entry name" value="D-GLUTAMATE CYCLASE, MITOCHONDRIAL"/>
    <property type="match status" value="1"/>
</dbReference>
<evidence type="ECO:0000256" key="3">
    <source>
        <dbReference type="HAMAP-Rule" id="MF_01830"/>
    </source>
</evidence>
<dbReference type="PIRSF" id="PIRSF029755">
    <property type="entry name" value="UCP029755"/>
    <property type="match status" value="1"/>
</dbReference>